<reference evidence="2" key="1">
    <citation type="journal article" date="2011" name="Genome Biol.">
        <title>Comparative and functional genomics provide insights into the pathogenicity of dermatophytic fungi.</title>
        <authorList>
            <person name="Burmester A."/>
            <person name="Shelest E."/>
            <person name="Gloeckner G."/>
            <person name="Heddergott C."/>
            <person name="Schindler S."/>
            <person name="Staib P."/>
            <person name="Heidel A."/>
            <person name="Felder M."/>
            <person name="Petzold A."/>
            <person name="Szafranski K."/>
            <person name="Feuermann M."/>
            <person name="Pedruzzi I."/>
            <person name="Priebe S."/>
            <person name="Groth M."/>
            <person name="Winkler R."/>
            <person name="Li W."/>
            <person name="Kniemeyer O."/>
            <person name="Schroeckh V."/>
            <person name="Hertweck C."/>
            <person name="Hube B."/>
            <person name="White T.C."/>
            <person name="Platzer M."/>
            <person name="Guthke R."/>
            <person name="Heitman J."/>
            <person name="Woestemeyer J."/>
            <person name="Zipfel P.F."/>
            <person name="Monod M."/>
            <person name="Brakhage A.A."/>
        </authorList>
    </citation>
    <scope>NUCLEOTIDE SEQUENCE [LARGE SCALE GENOMIC DNA]</scope>
    <source>
        <strain evidence="2">HKI 0517</strain>
    </source>
</reference>
<dbReference type="AlphaFoldDB" id="D4DH35"/>
<keyword evidence="2" id="KW-1185">Reference proteome</keyword>
<evidence type="ECO:0000313" key="2">
    <source>
        <dbReference type="Proteomes" id="UP000008383"/>
    </source>
</evidence>
<dbReference type="GeneID" id="9577925"/>
<gene>
    <name evidence="1" type="ORF">TRV_06490</name>
</gene>
<dbReference type="Proteomes" id="UP000008383">
    <property type="component" value="Unassembled WGS sequence"/>
</dbReference>
<accession>D4DH35</accession>
<dbReference type="HOGENOM" id="CLU_3299691_0_0_1"/>
<sequence length="40" mass="4387">MSRYGLLDALPMVDDDAAAAAQVSRFQKVTKKKQAKLHLA</sequence>
<dbReference type="KEGG" id="tve:TRV_06490"/>
<protein>
    <submittedName>
        <fullName evidence="1">Uncharacterized protein</fullName>
    </submittedName>
</protein>
<evidence type="ECO:0000313" key="1">
    <source>
        <dbReference type="EMBL" id="EFE38830.1"/>
    </source>
</evidence>
<organism evidence="1 2">
    <name type="scientific">Trichophyton verrucosum (strain HKI 0517)</name>
    <dbReference type="NCBI Taxonomy" id="663202"/>
    <lineage>
        <taxon>Eukaryota</taxon>
        <taxon>Fungi</taxon>
        <taxon>Dikarya</taxon>
        <taxon>Ascomycota</taxon>
        <taxon>Pezizomycotina</taxon>
        <taxon>Eurotiomycetes</taxon>
        <taxon>Eurotiomycetidae</taxon>
        <taxon>Onygenales</taxon>
        <taxon>Arthrodermataceae</taxon>
        <taxon>Trichophyton</taxon>
    </lineage>
</organism>
<dbReference type="EMBL" id="ACYE01000370">
    <property type="protein sequence ID" value="EFE38830.1"/>
    <property type="molecule type" value="Genomic_DNA"/>
</dbReference>
<dbReference type="RefSeq" id="XP_003019475.1">
    <property type="nucleotide sequence ID" value="XM_003019429.1"/>
</dbReference>
<comment type="caution">
    <text evidence="1">The sequence shown here is derived from an EMBL/GenBank/DDBJ whole genome shotgun (WGS) entry which is preliminary data.</text>
</comment>
<proteinExistence type="predicted"/>
<name>D4DH35_TRIVH</name>